<dbReference type="EMBL" id="JAODUO010000621">
    <property type="protein sequence ID" value="KAK2177048.1"/>
    <property type="molecule type" value="Genomic_DNA"/>
</dbReference>
<organism evidence="1 2">
    <name type="scientific">Ridgeia piscesae</name>
    <name type="common">Tubeworm</name>
    <dbReference type="NCBI Taxonomy" id="27915"/>
    <lineage>
        <taxon>Eukaryota</taxon>
        <taxon>Metazoa</taxon>
        <taxon>Spiralia</taxon>
        <taxon>Lophotrochozoa</taxon>
        <taxon>Annelida</taxon>
        <taxon>Polychaeta</taxon>
        <taxon>Sedentaria</taxon>
        <taxon>Canalipalpata</taxon>
        <taxon>Sabellida</taxon>
        <taxon>Siboglinidae</taxon>
        <taxon>Ridgeia</taxon>
    </lineage>
</organism>
<dbReference type="Proteomes" id="UP001209878">
    <property type="component" value="Unassembled WGS sequence"/>
</dbReference>
<accession>A0AAD9KSW7</accession>
<keyword evidence="2" id="KW-1185">Reference proteome</keyword>
<dbReference type="AlphaFoldDB" id="A0AAD9KSW7"/>
<evidence type="ECO:0000313" key="1">
    <source>
        <dbReference type="EMBL" id="KAK2177048.1"/>
    </source>
</evidence>
<gene>
    <name evidence="1" type="ORF">NP493_621g02043</name>
</gene>
<name>A0AAD9KSW7_RIDPI</name>
<protein>
    <submittedName>
        <fullName evidence="1">Uncharacterized protein</fullName>
    </submittedName>
</protein>
<reference evidence="1" key="1">
    <citation type="journal article" date="2023" name="Mol. Biol. Evol.">
        <title>Third-Generation Sequencing Reveals the Adaptive Role of the Epigenome in Three Deep-Sea Polychaetes.</title>
        <authorList>
            <person name="Perez M."/>
            <person name="Aroh O."/>
            <person name="Sun Y."/>
            <person name="Lan Y."/>
            <person name="Juniper S.K."/>
            <person name="Young C.R."/>
            <person name="Angers B."/>
            <person name="Qian P.Y."/>
        </authorList>
    </citation>
    <scope>NUCLEOTIDE SEQUENCE</scope>
    <source>
        <strain evidence="1">R07B-5</strain>
    </source>
</reference>
<evidence type="ECO:0000313" key="2">
    <source>
        <dbReference type="Proteomes" id="UP001209878"/>
    </source>
</evidence>
<proteinExistence type="predicted"/>
<sequence>MCIKNFHMDQWLFAIPLCHFLYDCCKPYQSVYDQRKANHTNPYWWGVEHFKPLVDKYKSETKCTTIDVDLLLHRLEPLFAVDQLLQRTLMAAMSARNIEAMIASQKIAPEVCMANLIFFLKWKEISEITLKEKTAACIEPIILSIQELQNDLPNER</sequence>
<comment type="caution">
    <text evidence="1">The sequence shown here is derived from an EMBL/GenBank/DDBJ whole genome shotgun (WGS) entry which is preliminary data.</text>
</comment>